<feature type="transmembrane region" description="Helical" evidence="7">
    <location>
        <begin position="112"/>
        <end position="131"/>
    </location>
</feature>
<gene>
    <name evidence="8" type="ordered locus">Isova_0291</name>
</gene>
<feature type="transmembrane region" description="Helical" evidence="7">
    <location>
        <begin position="12"/>
        <end position="30"/>
    </location>
</feature>
<dbReference type="eggNOG" id="COG1863">
    <property type="taxonomic scope" value="Bacteria"/>
</dbReference>
<keyword evidence="5 7" id="KW-1133">Transmembrane helix</keyword>
<evidence type="ECO:0000256" key="3">
    <source>
        <dbReference type="ARBA" id="ARBA00022475"/>
    </source>
</evidence>
<comment type="subcellular location">
    <subcellularLocation>
        <location evidence="1">Cell membrane</location>
        <topology evidence="1">Multi-pass membrane protein</topology>
    </subcellularLocation>
</comment>
<dbReference type="InterPro" id="IPR002758">
    <property type="entry name" value="Cation_antiport_E"/>
</dbReference>
<dbReference type="AlphaFoldDB" id="F6FSV2"/>
<evidence type="ECO:0000256" key="1">
    <source>
        <dbReference type="ARBA" id="ARBA00004651"/>
    </source>
</evidence>
<evidence type="ECO:0000256" key="2">
    <source>
        <dbReference type="ARBA" id="ARBA00006228"/>
    </source>
</evidence>
<dbReference type="STRING" id="743718.Isova_0291"/>
<accession>F6FSV2</accession>
<evidence type="ECO:0000313" key="9">
    <source>
        <dbReference type="Proteomes" id="UP000009236"/>
    </source>
</evidence>
<dbReference type="NCBIfam" id="NF006521">
    <property type="entry name" value="PRK08965.1-5"/>
    <property type="match status" value="1"/>
</dbReference>
<dbReference type="RefSeq" id="WP_013837488.1">
    <property type="nucleotide sequence ID" value="NC_015588.1"/>
</dbReference>
<dbReference type="GO" id="GO:0005886">
    <property type="term" value="C:plasma membrane"/>
    <property type="evidence" value="ECO:0007669"/>
    <property type="project" value="UniProtKB-SubCell"/>
</dbReference>
<organism evidence="9">
    <name type="scientific">Isoptericola variabilis (strain 225)</name>
    <dbReference type="NCBI Taxonomy" id="743718"/>
    <lineage>
        <taxon>Bacteria</taxon>
        <taxon>Bacillati</taxon>
        <taxon>Actinomycetota</taxon>
        <taxon>Actinomycetes</taxon>
        <taxon>Micrococcales</taxon>
        <taxon>Promicromonosporaceae</taxon>
        <taxon>Isoptericola</taxon>
    </lineage>
</organism>
<keyword evidence="3" id="KW-1003">Cell membrane</keyword>
<keyword evidence="9" id="KW-1185">Reference proteome</keyword>
<dbReference type="KEGG" id="iva:Isova_0291"/>
<dbReference type="PANTHER" id="PTHR34584:SF1">
    <property type="entry name" value="NA(+)_H(+) ANTIPORTER SUBUNIT E1"/>
    <property type="match status" value="1"/>
</dbReference>
<dbReference type="GO" id="GO:0008324">
    <property type="term" value="F:monoatomic cation transmembrane transporter activity"/>
    <property type="evidence" value="ECO:0007669"/>
    <property type="project" value="InterPro"/>
</dbReference>
<name>F6FSV2_ISOV2</name>
<protein>
    <submittedName>
        <fullName evidence="8">Multisubunit Na+/H+ antiporter MnhE subunit-like protein</fullName>
    </submittedName>
</protein>
<dbReference type="HOGENOM" id="CLU_086615_0_1_11"/>
<proteinExistence type="inferred from homology"/>
<feature type="transmembrane region" description="Helical" evidence="7">
    <location>
        <begin position="36"/>
        <end position="60"/>
    </location>
</feature>
<evidence type="ECO:0000256" key="7">
    <source>
        <dbReference type="SAM" id="Phobius"/>
    </source>
</evidence>
<feature type="transmembrane region" description="Helical" evidence="7">
    <location>
        <begin position="72"/>
        <end position="92"/>
    </location>
</feature>
<dbReference type="Proteomes" id="UP000009236">
    <property type="component" value="Chromosome"/>
</dbReference>
<sequence>MSPQRLRRRVLRLRIHWPTLLVLAGVWIVLWGDLSWANVVGGLAVSALAVVLFPLPAVAADTTLRPWPFLRLLGHFAVDVFAASFQVAWLAFRPGPAPRAGIVGVRLRNPDDVVLTVTAAITSLVPGSVVVEAQRRSGMLFLHVLDLEGSGGPDGVRERTLALEERVLRAFAGRRLLERVELGAGREG</sequence>
<evidence type="ECO:0000256" key="6">
    <source>
        <dbReference type="ARBA" id="ARBA00023136"/>
    </source>
</evidence>
<dbReference type="PANTHER" id="PTHR34584">
    <property type="entry name" value="NA(+)/H(+) ANTIPORTER SUBUNIT E1"/>
    <property type="match status" value="1"/>
</dbReference>
<evidence type="ECO:0000256" key="4">
    <source>
        <dbReference type="ARBA" id="ARBA00022692"/>
    </source>
</evidence>
<evidence type="ECO:0000256" key="5">
    <source>
        <dbReference type="ARBA" id="ARBA00022989"/>
    </source>
</evidence>
<dbReference type="EMBL" id="CP002810">
    <property type="protein sequence ID" value="AEG43093.1"/>
    <property type="molecule type" value="Genomic_DNA"/>
</dbReference>
<comment type="similarity">
    <text evidence="2">Belongs to the CPA3 antiporters (TC 2.A.63) subunit E family.</text>
</comment>
<evidence type="ECO:0000313" key="8">
    <source>
        <dbReference type="EMBL" id="AEG43093.1"/>
    </source>
</evidence>
<reference evidence="8 9" key="1">
    <citation type="submission" date="2011-05" db="EMBL/GenBank/DDBJ databases">
        <title>Complete sequence of Isoptericola variabilis 225.</title>
        <authorList>
            <consortium name="US DOE Joint Genome Institute"/>
            <person name="Lucas S."/>
            <person name="Han J."/>
            <person name="Lapidus A."/>
            <person name="Cheng J.-F."/>
            <person name="Goodwin L."/>
            <person name="Pitluck S."/>
            <person name="Peters L."/>
            <person name="Mikhailova N."/>
            <person name="Zeytun A."/>
            <person name="Han C."/>
            <person name="Tapia R."/>
            <person name="Land M."/>
            <person name="Hauser L."/>
            <person name="Kyrpides N."/>
            <person name="Ivanova N."/>
            <person name="Pagani I."/>
            <person name="Siebers A."/>
            <person name="Allgaier M."/>
            <person name="Thelen M."/>
            <person name="Hugenholtz P."/>
            <person name="Gladden J."/>
            <person name="Woyke T."/>
        </authorList>
    </citation>
    <scope>NUCLEOTIDE SEQUENCE [LARGE SCALE GENOMIC DNA]</scope>
    <source>
        <strain evidence="9">225</strain>
    </source>
</reference>
<keyword evidence="4 7" id="KW-0812">Transmembrane</keyword>
<dbReference type="Pfam" id="PF01899">
    <property type="entry name" value="MNHE"/>
    <property type="match status" value="1"/>
</dbReference>
<keyword evidence="6 7" id="KW-0472">Membrane</keyword>